<sequence length="656" mass="78175">MFLNFYLEGEYSSIFIDSSIICEFSKNKTEIKLKTKKNSKILKFKNYLFVFFENFLEIYDFYTFKHLKTHFFSRGNLILHAYTWNYQLLVVLNNGHIYNINENSADTLYFLNCNSIFSCFNYIDLLFFGSYNKCCVYEMKNGLKLYEFNLHKGRIIDIYLEGNSLFTVGEDRKLVETDIQSKVSKTLCFDSNFFFVKIGIFMDLIFLLNQEGQMKVYNRQNSTLLHIFKHELFCNFQICNNQIVCLYKYKHNIFTKNILEINFSSDESCLKYENNICKDIDKTLYKNTILQKNTFNDYLNKLYRRIKFNDTEILSGKNIALFFYKKEFYKVVEMKDIVVLDENFITNKFNWIFYQGNVFKIDNKNKYDMIRRIEKNKDVFFFYTSQHVYSIEKNKLDLFGKVENNIEQKINASDLKHIIYGVKRLNTYTTKNICMEKLTIKSKFKNYYGSKEGFFILKKEERICFLEKLLGEIVNISEYNDFVVVATDIGCVYFYANKNTENFVCVKTINFKYKIHDLTSNKVSLSNGSIVEMSLLEDNNKIFKKDIDKMTKKYTKYSAFNIALNFRINILLKLDCVVHSLLEHENNIYYTNDCCLCILNKDKIPIVVNGDKINFHHSKKMYIKCDKKIAIELDTGHVIEFDQITYEFKILKINYL</sequence>
<dbReference type="InterPro" id="IPR036322">
    <property type="entry name" value="WD40_repeat_dom_sf"/>
</dbReference>
<name>A0A1W0E9J3_9MICR</name>
<reference evidence="1 2" key="1">
    <citation type="journal article" date="2017" name="Environ. Microbiol.">
        <title>Decay of the glycolytic pathway and adaptation to intranuclear parasitism within Enterocytozoonidae microsporidia.</title>
        <authorList>
            <person name="Wiredu Boakye D."/>
            <person name="Jaroenlak P."/>
            <person name="Prachumwat A."/>
            <person name="Williams T.A."/>
            <person name="Bateman K.S."/>
            <person name="Itsathitphaisarn O."/>
            <person name="Sritunyalucksana K."/>
            <person name="Paszkiewicz K.H."/>
            <person name="Moore K.A."/>
            <person name="Stentiford G.D."/>
            <person name="Williams B.A."/>
        </authorList>
    </citation>
    <scope>NUCLEOTIDE SEQUENCE [LARGE SCALE GENOMIC DNA]</scope>
    <source>
        <strain evidence="1 2">TH1</strain>
    </source>
</reference>
<evidence type="ECO:0000313" key="1">
    <source>
        <dbReference type="EMBL" id="OQS55839.1"/>
    </source>
</evidence>
<dbReference type="Proteomes" id="UP000192758">
    <property type="component" value="Unassembled WGS sequence"/>
</dbReference>
<evidence type="ECO:0000313" key="2">
    <source>
        <dbReference type="Proteomes" id="UP000192758"/>
    </source>
</evidence>
<dbReference type="Gene3D" id="2.130.10.10">
    <property type="entry name" value="YVTN repeat-like/Quinoprotein amine dehydrogenase"/>
    <property type="match status" value="1"/>
</dbReference>
<organism evidence="1 2">
    <name type="scientific">Ecytonucleospora hepatopenaei</name>
    <dbReference type="NCBI Taxonomy" id="646526"/>
    <lineage>
        <taxon>Eukaryota</taxon>
        <taxon>Fungi</taxon>
        <taxon>Fungi incertae sedis</taxon>
        <taxon>Microsporidia</taxon>
        <taxon>Enterocytozoonidae</taxon>
        <taxon>Ecytonucleospora</taxon>
    </lineage>
</organism>
<gene>
    <name evidence="1" type="ORF">EHP00_381</name>
</gene>
<comment type="caution">
    <text evidence="1">The sequence shown here is derived from an EMBL/GenBank/DDBJ whole genome shotgun (WGS) entry which is preliminary data.</text>
</comment>
<keyword evidence="2" id="KW-1185">Reference proteome</keyword>
<dbReference type="VEuPathDB" id="MicrosporidiaDB:EHP00_381"/>
<accession>A0A1W0E9J3</accession>
<dbReference type="AlphaFoldDB" id="A0A1W0E9J3"/>
<protein>
    <submittedName>
        <fullName evidence="1">Uncharacterized protein</fullName>
    </submittedName>
</protein>
<dbReference type="EMBL" id="MNPJ01000001">
    <property type="protein sequence ID" value="OQS55839.1"/>
    <property type="molecule type" value="Genomic_DNA"/>
</dbReference>
<dbReference type="OrthoDB" id="2305498at2759"/>
<proteinExistence type="predicted"/>
<dbReference type="InterPro" id="IPR015943">
    <property type="entry name" value="WD40/YVTN_repeat-like_dom_sf"/>
</dbReference>
<dbReference type="SUPFAM" id="SSF50978">
    <property type="entry name" value="WD40 repeat-like"/>
    <property type="match status" value="1"/>
</dbReference>